<dbReference type="GO" id="GO:0005509">
    <property type="term" value="F:calcium ion binding"/>
    <property type="evidence" value="ECO:0007669"/>
    <property type="project" value="InterPro"/>
</dbReference>
<dbReference type="RefSeq" id="WP_129404680.1">
    <property type="nucleotide sequence ID" value="NZ_SBKP01000011.1"/>
</dbReference>
<feature type="domain" description="EF-hand" evidence="2">
    <location>
        <begin position="97"/>
        <end position="115"/>
    </location>
</feature>
<dbReference type="Gene3D" id="1.10.238.10">
    <property type="entry name" value="EF-hand"/>
    <property type="match status" value="1"/>
</dbReference>
<keyword evidence="4" id="KW-1185">Reference proteome</keyword>
<dbReference type="PROSITE" id="PS00018">
    <property type="entry name" value="EF_HAND_1"/>
    <property type="match status" value="2"/>
</dbReference>
<feature type="domain" description="EF-hand" evidence="2">
    <location>
        <begin position="122"/>
        <end position="140"/>
    </location>
</feature>
<reference evidence="4" key="1">
    <citation type="submission" date="2019-01" db="EMBL/GenBank/DDBJ databases">
        <title>Cytophagaceae bacterium strain CAR-16.</title>
        <authorList>
            <person name="Chen W.-M."/>
        </authorList>
    </citation>
    <scope>NUCLEOTIDE SEQUENCE [LARGE SCALE GENOMIC DNA]</scope>
    <source>
        <strain evidence="4">CHR27</strain>
    </source>
</reference>
<dbReference type="AlphaFoldDB" id="A0A4Q1KG94"/>
<name>A0A4Q1KG94_9SPHN</name>
<dbReference type="OrthoDB" id="7391686at2"/>
<comment type="caution">
    <text evidence="3">The sequence shown here is derived from an EMBL/GenBank/DDBJ whole genome shotgun (WGS) entry which is preliminary data.</text>
</comment>
<organism evidence="3 4">
    <name type="scientific">Sphingobium fluviale</name>
    <dbReference type="NCBI Taxonomy" id="2506423"/>
    <lineage>
        <taxon>Bacteria</taxon>
        <taxon>Pseudomonadati</taxon>
        <taxon>Pseudomonadota</taxon>
        <taxon>Alphaproteobacteria</taxon>
        <taxon>Sphingomonadales</taxon>
        <taxon>Sphingomonadaceae</taxon>
        <taxon>Sphingobium</taxon>
    </lineage>
</organism>
<dbReference type="Proteomes" id="UP000290958">
    <property type="component" value="Unassembled WGS sequence"/>
</dbReference>
<proteinExistence type="predicted"/>
<evidence type="ECO:0000313" key="4">
    <source>
        <dbReference type="Proteomes" id="UP000290958"/>
    </source>
</evidence>
<gene>
    <name evidence="3" type="ORF">EQG66_11195</name>
</gene>
<sequence length="154" mass="16829">MNRFVAGGVAGLLMAAGGLFWWQGQAESQRESARPPVSAAVLADEGLPEGDENAFGAAPPMPPEARAEDREAQRFNRYDRNRDAIITRTEMLGSRTKDFKKLDTDGNNLLSFEEWAVKTADRFAGADGNGDGRLTRAEFATTAPKPEPKPRCRC</sequence>
<dbReference type="InterPro" id="IPR002048">
    <property type="entry name" value="EF_hand_dom"/>
</dbReference>
<dbReference type="InterPro" id="IPR011992">
    <property type="entry name" value="EF-hand-dom_pair"/>
</dbReference>
<evidence type="ECO:0000256" key="1">
    <source>
        <dbReference type="SAM" id="MobiDB-lite"/>
    </source>
</evidence>
<feature type="region of interest" description="Disordered" evidence="1">
    <location>
        <begin position="48"/>
        <end position="70"/>
    </location>
</feature>
<dbReference type="EMBL" id="SBKP01000011">
    <property type="protein sequence ID" value="RXR27651.1"/>
    <property type="molecule type" value="Genomic_DNA"/>
</dbReference>
<dbReference type="Pfam" id="PF13202">
    <property type="entry name" value="EF-hand_5"/>
    <property type="match status" value="2"/>
</dbReference>
<dbReference type="InterPro" id="IPR018247">
    <property type="entry name" value="EF_Hand_1_Ca_BS"/>
</dbReference>
<evidence type="ECO:0000313" key="3">
    <source>
        <dbReference type="EMBL" id="RXR27651.1"/>
    </source>
</evidence>
<evidence type="ECO:0000259" key="2">
    <source>
        <dbReference type="Pfam" id="PF13202"/>
    </source>
</evidence>
<accession>A0A4Q1KG94</accession>
<protein>
    <recommendedName>
        <fullName evidence="2">EF-hand domain-containing protein</fullName>
    </recommendedName>
</protein>
<dbReference type="SUPFAM" id="SSF47473">
    <property type="entry name" value="EF-hand"/>
    <property type="match status" value="1"/>
</dbReference>